<dbReference type="Pfam" id="PF09744">
    <property type="entry name" value="RH1"/>
    <property type="match status" value="1"/>
</dbReference>
<dbReference type="Bgee" id="ENSLACG00000011193">
    <property type="expression patterns" value="Expressed in post-anal tail muscle and 1 other cell type or tissue"/>
</dbReference>
<dbReference type="SUPFAM" id="SSF161256">
    <property type="entry name" value="RILP dimerisation region"/>
    <property type="match status" value="1"/>
</dbReference>
<dbReference type="GO" id="GO:0046983">
    <property type="term" value="F:protein dimerization activity"/>
    <property type="evidence" value="ECO:0007669"/>
    <property type="project" value="InterPro"/>
</dbReference>
<dbReference type="EMBL" id="AFYH01168412">
    <property type="status" value="NOT_ANNOTATED_CDS"/>
    <property type="molecule type" value="Genomic_DNA"/>
</dbReference>
<dbReference type="GO" id="GO:0060271">
    <property type="term" value="P:cilium assembly"/>
    <property type="evidence" value="ECO:0007669"/>
    <property type="project" value="TreeGrafter"/>
</dbReference>
<dbReference type="EMBL" id="AFYH01168407">
    <property type="status" value="NOT_ANNOTATED_CDS"/>
    <property type="molecule type" value="Genomic_DNA"/>
</dbReference>
<dbReference type="EMBL" id="AFYH01168409">
    <property type="status" value="NOT_ANNOTATED_CDS"/>
    <property type="molecule type" value="Genomic_DNA"/>
</dbReference>
<dbReference type="InterPro" id="IPR021563">
    <property type="entry name" value="RILP_dimer"/>
</dbReference>
<dbReference type="CDD" id="cd14445">
    <property type="entry name" value="RILP-like"/>
    <property type="match status" value="1"/>
</dbReference>
<feature type="compositionally biased region" description="Low complexity" evidence="5">
    <location>
        <begin position="394"/>
        <end position="409"/>
    </location>
</feature>
<dbReference type="CTD" id="83547"/>
<dbReference type="PROSITE" id="PS51776">
    <property type="entry name" value="RH1"/>
    <property type="match status" value="1"/>
</dbReference>
<evidence type="ECO:0000256" key="4">
    <source>
        <dbReference type="SAM" id="Coils"/>
    </source>
</evidence>
<keyword evidence="2" id="KW-0653">Protein transport</keyword>
<dbReference type="GeneID" id="102359171"/>
<dbReference type="OrthoDB" id="10069524at2759"/>
<dbReference type="Gene3D" id="6.10.230.10">
    <property type="match status" value="1"/>
</dbReference>
<dbReference type="RefSeq" id="XP_006006160.1">
    <property type="nucleotide sequence ID" value="XM_006006098.1"/>
</dbReference>
<evidence type="ECO:0000259" key="6">
    <source>
        <dbReference type="PROSITE" id="PS51776"/>
    </source>
</evidence>
<evidence type="ECO:0000259" key="7">
    <source>
        <dbReference type="PROSITE" id="PS51777"/>
    </source>
</evidence>
<dbReference type="OMA" id="CFGRTFS"/>
<gene>
    <name evidence="8" type="primary">RILP</name>
</gene>
<dbReference type="InterPro" id="IPR051241">
    <property type="entry name" value="DZIP_RILPL"/>
</dbReference>
<reference evidence="8" key="3">
    <citation type="submission" date="2025-09" db="UniProtKB">
        <authorList>
            <consortium name="Ensembl"/>
        </authorList>
    </citation>
    <scope>IDENTIFICATION</scope>
</reference>
<reference evidence="9" key="1">
    <citation type="submission" date="2011-08" db="EMBL/GenBank/DDBJ databases">
        <title>The draft genome of Latimeria chalumnae.</title>
        <authorList>
            <person name="Di Palma F."/>
            <person name="Alfoldi J."/>
            <person name="Johnson J."/>
            <person name="Berlin A."/>
            <person name="Gnerre S."/>
            <person name="Jaffe D."/>
            <person name="MacCallum I."/>
            <person name="Young S."/>
            <person name="Walker B.J."/>
            <person name="Lander E."/>
            <person name="Lindblad-Toh K."/>
        </authorList>
    </citation>
    <scope>NUCLEOTIDE SEQUENCE [LARGE SCALE GENOMIC DNA]</scope>
    <source>
        <strain evidence="9">Wild caught</strain>
    </source>
</reference>
<dbReference type="Ensembl" id="ENSLACT00000026272.1">
    <property type="protein sequence ID" value="ENSLACP00000022633.1"/>
    <property type="gene ID" value="ENSLACG00000011193.2"/>
</dbReference>
<feature type="region of interest" description="Disordered" evidence="5">
    <location>
        <begin position="255"/>
        <end position="275"/>
    </location>
</feature>
<dbReference type="AlphaFoldDB" id="M3XIS7"/>
<evidence type="ECO:0000256" key="2">
    <source>
        <dbReference type="ARBA" id="ARBA00022927"/>
    </source>
</evidence>
<evidence type="ECO:0000256" key="3">
    <source>
        <dbReference type="ARBA" id="ARBA00023054"/>
    </source>
</evidence>
<evidence type="ECO:0000256" key="5">
    <source>
        <dbReference type="SAM" id="MobiDB-lite"/>
    </source>
</evidence>
<dbReference type="EMBL" id="AFYH01168410">
    <property type="status" value="NOT_ANNOTATED_CDS"/>
    <property type="molecule type" value="Genomic_DNA"/>
</dbReference>
<dbReference type="GO" id="GO:0031267">
    <property type="term" value="F:small GTPase binding"/>
    <property type="evidence" value="ECO:0007669"/>
    <property type="project" value="TreeGrafter"/>
</dbReference>
<feature type="region of interest" description="Disordered" evidence="5">
    <location>
        <begin position="387"/>
        <end position="423"/>
    </location>
</feature>
<protein>
    <submittedName>
        <fullName evidence="8">Rab interacting lysosomal protein</fullName>
    </submittedName>
</protein>
<dbReference type="InParanoid" id="M3XIS7"/>
<dbReference type="PROSITE" id="PS51777">
    <property type="entry name" value="RH2"/>
    <property type="match status" value="1"/>
</dbReference>
<keyword evidence="9" id="KW-1185">Reference proteome</keyword>
<keyword evidence="1" id="KW-0813">Transport</keyword>
<dbReference type="EMBL" id="AFYH01168413">
    <property type="status" value="NOT_ANNOTATED_CDS"/>
    <property type="molecule type" value="Genomic_DNA"/>
</dbReference>
<dbReference type="InterPro" id="IPR034744">
    <property type="entry name" value="RH2"/>
</dbReference>
<reference evidence="8" key="2">
    <citation type="submission" date="2025-08" db="UniProtKB">
        <authorList>
            <consortium name="Ensembl"/>
        </authorList>
    </citation>
    <scope>IDENTIFICATION</scope>
</reference>
<dbReference type="EMBL" id="AFYH01168406">
    <property type="status" value="NOT_ANNOTATED_CDS"/>
    <property type="molecule type" value="Genomic_DNA"/>
</dbReference>
<dbReference type="GO" id="GO:0036064">
    <property type="term" value="C:ciliary basal body"/>
    <property type="evidence" value="ECO:0007669"/>
    <property type="project" value="TreeGrafter"/>
</dbReference>
<dbReference type="PANTHER" id="PTHR21502">
    <property type="entry name" value="ZINC FINGER PROTEIN DZIP1"/>
    <property type="match status" value="1"/>
</dbReference>
<dbReference type="STRING" id="7897.ENSLACP00000022633"/>
<dbReference type="EMBL" id="AFYH01168408">
    <property type="status" value="NOT_ANNOTATED_CDS"/>
    <property type="molecule type" value="Genomic_DNA"/>
</dbReference>
<dbReference type="EMBL" id="AFYH01168415">
    <property type="status" value="NOT_ANNOTATED_CDS"/>
    <property type="molecule type" value="Genomic_DNA"/>
</dbReference>
<dbReference type="GO" id="GO:0005737">
    <property type="term" value="C:cytoplasm"/>
    <property type="evidence" value="ECO:0007669"/>
    <property type="project" value="TreeGrafter"/>
</dbReference>
<feature type="domain" description="RH2" evidence="7">
    <location>
        <begin position="274"/>
        <end position="350"/>
    </location>
</feature>
<evidence type="ECO:0000313" key="8">
    <source>
        <dbReference type="Ensembl" id="ENSLACP00000022633.1"/>
    </source>
</evidence>
<keyword evidence="3 4" id="KW-0175">Coiled coil</keyword>
<dbReference type="eggNOG" id="ENOG502QVB3">
    <property type="taxonomic scope" value="Eukaryota"/>
</dbReference>
<feature type="coiled-coil region" evidence="4">
    <location>
        <begin position="103"/>
        <end position="246"/>
    </location>
</feature>
<accession>M3XIS7</accession>
<dbReference type="Gene3D" id="1.20.58.1770">
    <property type="match status" value="1"/>
</dbReference>
<dbReference type="EMBL" id="AFYH01168414">
    <property type="status" value="NOT_ANNOTATED_CDS"/>
    <property type="molecule type" value="Genomic_DNA"/>
</dbReference>
<evidence type="ECO:0000256" key="1">
    <source>
        <dbReference type="ARBA" id="ARBA00022448"/>
    </source>
</evidence>
<dbReference type="Pfam" id="PF11461">
    <property type="entry name" value="RILP"/>
    <property type="match status" value="1"/>
</dbReference>
<dbReference type="InterPro" id="IPR034743">
    <property type="entry name" value="RH1"/>
</dbReference>
<proteinExistence type="predicted"/>
<sequence length="423" mass="48535">MEAESCLRATIATLSVEDVYELAGLIGTEVEKLIGTFGRPSVEGLIPQIVKVLELLEGFAVRRCKVSREEELLRALQDFQTRAAGKKEDPERELGNGDPDRCGRDLELKLTTWQKKAQDLEKQLSELKEENQQLLIQLGESQTQEDSELKKEREVMLKLKQVVDRQRDELRAQDHELKCRGRDVDALQEQLERFMKMNQELRHKLSISQTQLQSALQRRTEVETSLQLKEKELERMVDRLKEAQEVRALLNPGKAAPEIDLKPSPAVDPKDPNRPCFTKQEVRQIVHERNELKANLFLMQEELAYYQREILNDERCPVIFIEAIKTMIKKQRKKIKAKMLGIPEETCSSDDEVDGPLSSCQEIETDCVDSKLRVSRIKNIFGLWYRSSSKKEASSPPASAHGSWENLSSEELKESSDPTDVPE</sequence>
<dbReference type="Proteomes" id="UP000008672">
    <property type="component" value="Unassembled WGS sequence"/>
</dbReference>
<dbReference type="PANTHER" id="PTHR21502:SF7">
    <property type="entry name" value="RAB-INTERACTING LYSOSOMAL PROTEIN"/>
    <property type="match status" value="1"/>
</dbReference>
<dbReference type="GeneTree" id="ENSGT00940000161117"/>
<dbReference type="GO" id="GO:0051959">
    <property type="term" value="F:dynein light intermediate chain binding"/>
    <property type="evidence" value="ECO:0007669"/>
    <property type="project" value="TreeGrafter"/>
</dbReference>
<dbReference type="GO" id="GO:0015031">
    <property type="term" value="P:protein transport"/>
    <property type="evidence" value="ECO:0007669"/>
    <property type="project" value="UniProtKB-KW"/>
</dbReference>
<dbReference type="EMBL" id="AFYH01168411">
    <property type="status" value="NOT_ANNOTATED_CDS"/>
    <property type="molecule type" value="Genomic_DNA"/>
</dbReference>
<name>M3XIS7_LATCH</name>
<feature type="domain" description="RH1" evidence="6">
    <location>
        <begin position="2"/>
        <end position="93"/>
    </location>
</feature>
<organism evidence="8 9">
    <name type="scientific">Latimeria chalumnae</name>
    <name type="common">Coelacanth</name>
    <dbReference type="NCBI Taxonomy" id="7897"/>
    <lineage>
        <taxon>Eukaryota</taxon>
        <taxon>Metazoa</taxon>
        <taxon>Chordata</taxon>
        <taxon>Craniata</taxon>
        <taxon>Vertebrata</taxon>
        <taxon>Euteleostomi</taxon>
        <taxon>Coelacanthiformes</taxon>
        <taxon>Coelacanthidae</taxon>
        <taxon>Latimeria</taxon>
    </lineage>
</organism>
<evidence type="ECO:0000313" key="9">
    <source>
        <dbReference type="Proteomes" id="UP000008672"/>
    </source>
</evidence>